<keyword evidence="3" id="KW-1185">Reference proteome</keyword>
<proteinExistence type="predicted"/>
<evidence type="ECO:0000313" key="3">
    <source>
        <dbReference type="Proteomes" id="UP000031368"/>
    </source>
</evidence>
<dbReference type="PROSITE" id="PS50943">
    <property type="entry name" value="HTH_CROC1"/>
    <property type="match status" value="1"/>
</dbReference>
<name>A0A0B4XFU8_9HYPH</name>
<dbReference type="CDD" id="cd00093">
    <property type="entry name" value="HTH_XRE"/>
    <property type="match status" value="1"/>
</dbReference>
<geneLocation type="plasmid" evidence="2 3">
    <name>pRgalR602c</name>
</geneLocation>
<dbReference type="EMBL" id="CP006880">
    <property type="protein sequence ID" value="AJD45941.1"/>
    <property type="molecule type" value="Genomic_DNA"/>
</dbReference>
<dbReference type="Pfam" id="PF01381">
    <property type="entry name" value="HTH_3"/>
    <property type="match status" value="1"/>
</dbReference>
<protein>
    <submittedName>
        <fullName evidence="2">Transcriptional regulator protein</fullName>
    </submittedName>
</protein>
<organism evidence="2 3">
    <name type="scientific">Rhizobium gallicum bv. gallicum R602sp</name>
    <dbReference type="NCBI Taxonomy" id="1041138"/>
    <lineage>
        <taxon>Bacteria</taxon>
        <taxon>Pseudomonadati</taxon>
        <taxon>Pseudomonadota</taxon>
        <taxon>Alphaproteobacteria</taxon>
        <taxon>Hyphomicrobiales</taxon>
        <taxon>Rhizobiaceae</taxon>
        <taxon>Rhizobium/Agrobacterium group</taxon>
        <taxon>Rhizobium</taxon>
    </lineage>
</organism>
<sequence>MKAKSPNAIDVYVGGRLRVRRKVLGLSQGSLAEALGITFQQVQKYEKGMNRIGASRLQRIAEILRVPVGFFFENNAGASPDVEPRRDTDDVTLFMTSKEGVALSKAFLAIEDPNVRQKLLALTRSLGSANPVENHRDSSSQIEPERG</sequence>
<dbReference type="SMART" id="SM00530">
    <property type="entry name" value="HTH_XRE"/>
    <property type="match status" value="1"/>
</dbReference>
<evidence type="ECO:0000313" key="2">
    <source>
        <dbReference type="EMBL" id="AJD45941.1"/>
    </source>
</evidence>
<dbReference type="InterPro" id="IPR001387">
    <property type="entry name" value="Cro/C1-type_HTH"/>
</dbReference>
<dbReference type="GO" id="GO:0003677">
    <property type="term" value="F:DNA binding"/>
    <property type="evidence" value="ECO:0007669"/>
    <property type="project" value="InterPro"/>
</dbReference>
<dbReference type="Gene3D" id="1.10.260.40">
    <property type="entry name" value="lambda repressor-like DNA-binding domains"/>
    <property type="match status" value="1"/>
</dbReference>
<dbReference type="HOGENOM" id="CLU_066192_26_0_5"/>
<feature type="domain" description="HTH cro/C1-type" evidence="1">
    <location>
        <begin position="17"/>
        <end position="71"/>
    </location>
</feature>
<accession>A0A0B4XFU8</accession>
<dbReference type="AlphaFoldDB" id="A0A0B4XFU8"/>
<gene>
    <name evidence="2" type="ORF">RGR602_PC01917</name>
</gene>
<dbReference type="KEGG" id="rga:RGR602_PC01917"/>
<reference evidence="2 3" key="1">
    <citation type="submission" date="2013-11" db="EMBL/GenBank/DDBJ databases">
        <title>Complete genome sequence of Rhizobium gallicum bv. gallicum R602.</title>
        <authorList>
            <person name="Bustos P."/>
            <person name="Santamaria R.I."/>
            <person name="Lozano L."/>
            <person name="Acosta J.L."/>
            <person name="Ormeno-Orrillo E."/>
            <person name="Rogel M.A."/>
            <person name="Romero D."/>
            <person name="Cevallos M.A."/>
            <person name="Martinez-Romero E."/>
            <person name="Gonzalez V."/>
        </authorList>
    </citation>
    <scope>NUCLEOTIDE SEQUENCE [LARGE SCALE GENOMIC DNA]</scope>
    <source>
        <strain evidence="2 3">R602</strain>
        <plasmid evidence="2 3">pRgalR602c</plasmid>
    </source>
</reference>
<evidence type="ECO:0000259" key="1">
    <source>
        <dbReference type="PROSITE" id="PS50943"/>
    </source>
</evidence>
<keyword evidence="2" id="KW-0614">Plasmid</keyword>
<dbReference type="RefSeq" id="WP_040116033.1">
    <property type="nucleotide sequence ID" value="NZ_CP006880.1"/>
</dbReference>
<dbReference type="InterPro" id="IPR010982">
    <property type="entry name" value="Lambda_DNA-bd_dom_sf"/>
</dbReference>
<dbReference type="Proteomes" id="UP000031368">
    <property type="component" value="Plasmid pRgalR602c"/>
</dbReference>
<dbReference type="SUPFAM" id="SSF47413">
    <property type="entry name" value="lambda repressor-like DNA-binding domains"/>
    <property type="match status" value="1"/>
</dbReference>